<evidence type="ECO:0000256" key="1">
    <source>
        <dbReference type="SAM" id="MobiDB-lite"/>
    </source>
</evidence>
<name>A0A811KXD2_9BILA</name>
<feature type="region of interest" description="Disordered" evidence="1">
    <location>
        <begin position="16"/>
        <end position="82"/>
    </location>
</feature>
<dbReference type="Proteomes" id="UP000614601">
    <property type="component" value="Unassembled WGS sequence"/>
</dbReference>
<accession>A0A811KXD2</accession>
<proteinExistence type="predicted"/>
<reference evidence="2" key="1">
    <citation type="submission" date="2020-09" db="EMBL/GenBank/DDBJ databases">
        <authorList>
            <person name="Kikuchi T."/>
        </authorList>
    </citation>
    <scope>NUCLEOTIDE SEQUENCE</scope>
    <source>
        <strain evidence="2">SH1</strain>
    </source>
</reference>
<evidence type="ECO:0000313" key="3">
    <source>
        <dbReference type="Proteomes" id="UP000614601"/>
    </source>
</evidence>
<feature type="compositionally biased region" description="Polar residues" evidence="1">
    <location>
        <begin position="190"/>
        <end position="215"/>
    </location>
</feature>
<comment type="caution">
    <text evidence="2">The sequence shown here is derived from an EMBL/GenBank/DDBJ whole genome shotgun (WGS) entry which is preliminary data.</text>
</comment>
<dbReference type="AlphaFoldDB" id="A0A811KXD2"/>
<feature type="compositionally biased region" description="Polar residues" evidence="1">
    <location>
        <begin position="222"/>
        <end position="255"/>
    </location>
</feature>
<feature type="region of interest" description="Disordered" evidence="1">
    <location>
        <begin position="460"/>
        <end position="485"/>
    </location>
</feature>
<evidence type="ECO:0000313" key="2">
    <source>
        <dbReference type="EMBL" id="CAD5219546.1"/>
    </source>
</evidence>
<sequence length="485" mass="53670">MAGDYKCMDGQAVVQPEQNGLPNGGMFPPGANQYPLWSQGAPQQHRPEMPSTSNGGPMQFQDPSPNFFNGNGMAPPNSAPPSVGYFSQQQAPYYNNMPGMPGPRPPGTPEFQPPPSYNAQMARTAPMNPMQRPFPPQMISRGMSNPQLLSQRNPYVFTSEMLNSATQEVKQGRYPSLVQWHQARQLSQPNPIMNSMMDNGQRNSPSFPSVQQPNRSLKRKNTTQSEHNPTPSPQSQMQNMDFKQPMSNQNPQQDVKQELNTADENNPLKKMEIMASFSNEPPAKNIKTEVPNGKSKEEKMAKLDELQRSLQQQPHQYHPAMRYGFPPNGYPPNQMPPQFMNGQNFMPQGFNPQMQNGMPQGGMPPTADPSQMGQYSNPQMNGGPVPQNGFQGHMNSPRFAPAMGGMMGMGGNDQRTMAGGAYQPGMDMGIQRPQNPQEQYAWNQNMPQPLTNLDSRVPNQKMQYYGNGQPPMGGPMPPPASSSTT</sequence>
<gene>
    <name evidence="2" type="ORF">BOKJ2_LOCUS8498</name>
</gene>
<feature type="region of interest" description="Disordered" evidence="1">
    <location>
        <begin position="190"/>
        <end position="255"/>
    </location>
</feature>
<organism evidence="2 3">
    <name type="scientific">Bursaphelenchus okinawaensis</name>
    <dbReference type="NCBI Taxonomy" id="465554"/>
    <lineage>
        <taxon>Eukaryota</taxon>
        <taxon>Metazoa</taxon>
        <taxon>Ecdysozoa</taxon>
        <taxon>Nematoda</taxon>
        <taxon>Chromadorea</taxon>
        <taxon>Rhabditida</taxon>
        <taxon>Tylenchina</taxon>
        <taxon>Tylenchomorpha</taxon>
        <taxon>Aphelenchoidea</taxon>
        <taxon>Aphelenchoididae</taxon>
        <taxon>Bursaphelenchus</taxon>
    </lineage>
</organism>
<protein>
    <submittedName>
        <fullName evidence="2">Uncharacterized protein</fullName>
    </submittedName>
</protein>
<feature type="compositionally biased region" description="Pro residues" evidence="1">
    <location>
        <begin position="472"/>
        <end position="485"/>
    </location>
</feature>
<dbReference type="EMBL" id="CAJFCW020000004">
    <property type="protein sequence ID" value="CAG9112637.1"/>
    <property type="molecule type" value="Genomic_DNA"/>
</dbReference>
<dbReference type="OrthoDB" id="5782876at2759"/>
<dbReference type="Proteomes" id="UP000783686">
    <property type="component" value="Unassembled WGS sequence"/>
</dbReference>
<feature type="compositionally biased region" description="Polar residues" evidence="1">
    <location>
        <begin position="50"/>
        <end position="69"/>
    </location>
</feature>
<dbReference type="EMBL" id="CAJFDH010000004">
    <property type="protein sequence ID" value="CAD5219546.1"/>
    <property type="molecule type" value="Genomic_DNA"/>
</dbReference>
<keyword evidence="3" id="KW-1185">Reference proteome</keyword>